<evidence type="ECO:0000313" key="4">
    <source>
        <dbReference type="Proteomes" id="UP000254141"/>
    </source>
</evidence>
<dbReference type="InterPro" id="IPR010610">
    <property type="entry name" value="EryCIII-like_C"/>
</dbReference>
<accession>A0A377YC59</accession>
<dbReference type="AlphaFoldDB" id="A0A377YC59"/>
<protein>
    <submittedName>
        <fullName evidence="2">Protein IroB</fullName>
    </submittedName>
</protein>
<dbReference type="EMBL" id="UGLU01000005">
    <property type="protein sequence ID" value="STW26118.1"/>
    <property type="molecule type" value="Genomic_DNA"/>
</dbReference>
<dbReference type="Proteomes" id="UP000254141">
    <property type="component" value="Unassembled WGS sequence"/>
</dbReference>
<sequence length="93" mass="9890">MQGQKIPGGIRMGQEGFKQPVRACLRFCVNARVVVERGCGIIPGDGGLSSNMINAFLDNRALRDASEEVAAEMATLPCPSEVAKNLIAMVQKG</sequence>
<organism evidence="2 4">
    <name type="scientific">Klebsiella pneumoniae</name>
    <dbReference type="NCBI Taxonomy" id="573"/>
    <lineage>
        <taxon>Bacteria</taxon>
        <taxon>Pseudomonadati</taxon>
        <taxon>Pseudomonadota</taxon>
        <taxon>Gammaproteobacteria</taxon>
        <taxon>Enterobacterales</taxon>
        <taxon>Enterobacteriaceae</taxon>
        <taxon>Klebsiella/Raoultella group</taxon>
        <taxon>Klebsiella</taxon>
        <taxon>Klebsiella pneumoniae complex</taxon>
    </lineage>
</organism>
<evidence type="ECO:0000313" key="5">
    <source>
        <dbReference type="Proteomes" id="UP000254387"/>
    </source>
</evidence>
<reference evidence="4 5" key="1">
    <citation type="submission" date="2018-06" db="EMBL/GenBank/DDBJ databases">
        <authorList>
            <consortium name="Pathogen Informatics"/>
            <person name="Doyle S."/>
        </authorList>
    </citation>
    <scope>NUCLEOTIDE SEQUENCE [LARGE SCALE GENOMIC DNA]</scope>
    <source>
        <strain evidence="2 4">NCTC5051</strain>
        <strain evidence="3 5">NCTC5053</strain>
    </source>
</reference>
<dbReference type="Proteomes" id="UP000254387">
    <property type="component" value="Unassembled WGS sequence"/>
</dbReference>
<feature type="domain" description="Erythromycin biosynthesis protein CIII-like C-terminal" evidence="1">
    <location>
        <begin position="28"/>
        <end position="89"/>
    </location>
</feature>
<proteinExistence type="predicted"/>
<dbReference type="EMBL" id="UGMN01000007">
    <property type="protein sequence ID" value="STX88735.1"/>
    <property type="molecule type" value="Genomic_DNA"/>
</dbReference>
<name>A0A377YC59_KLEPN</name>
<gene>
    <name evidence="2" type="ORF">NCTC5051_05918</name>
    <name evidence="3" type="ORF">NCTC5053_07002</name>
</gene>
<dbReference type="GO" id="GO:0016757">
    <property type="term" value="F:glycosyltransferase activity"/>
    <property type="evidence" value="ECO:0007669"/>
    <property type="project" value="UniProtKB-ARBA"/>
</dbReference>
<evidence type="ECO:0000313" key="3">
    <source>
        <dbReference type="EMBL" id="STX88735.1"/>
    </source>
</evidence>
<evidence type="ECO:0000259" key="1">
    <source>
        <dbReference type="Pfam" id="PF06722"/>
    </source>
</evidence>
<evidence type="ECO:0000313" key="2">
    <source>
        <dbReference type="EMBL" id="STW26118.1"/>
    </source>
</evidence>
<dbReference type="Pfam" id="PF06722">
    <property type="entry name" value="EryCIII-like_C"/>
    <property type="match status" value="1"/>
</dbReference>